<accession>A0A0A9U3J7</accession>
<organism evidence="1">
    <name type="scientific">Arundo donax</name>
    <name type="common">Giant reed</name>
    <name type="synonym">Donax arundinaceus</name>
    <dbReference type="NCBI Taxonomy" id="35708"/>
    <lineage>
        <taxon>Eukaryota</taxon>
        <taxon>Viridiplantae</taxon>
        <taxon>Streptophyta</taxon>
        <taxon>Embryophyta</taxon>
        <taxon>Tracheophyta</taxon>
        <taxon>Spermatophyta</taxon>
        <taxon>Magnoliopsida</taxon>
        <taxon>Liliopsida</taxon>
        <taxon>Poales</taxon>
        <taxon>Poaceae</taxon>
        <taxon>PACMAD clade</taxon>
        <taxon>Arundinoideae</taxon>
        <taxon>Arundineae</taxon>
        <taxon>Arundo</taxon>
    </lineage>
</organism>
<name>A0A0A9U3J7_ARUDO</name>
<reference evidence="1" key="1">
    <citation type="submission" date="2014-09" db="EMBL/GenBank/DDBJ databases">
        <authorList>
            <person name="Magalhaes I.L.F."/>
            <person name="Oliveira U."/>
            <person name="Santos F.R."/>
            <person name="Vidigal T.H.D.A."/>
            <person name="Brescovit A.D."/>
            <person name="Santos A.J."/>
        </authorList>
    </citation>
    <scope>NUCLEOTIDE SEQUENCE</scope>
    <source>
        <tissue evidence="1">Shoot tissue taken approximately 20 cm above the soil surface</tissue>
    </source>
</reference>
<dbReference type="EMBL" id="GBRH01282332">
    <property type="protein sequence ID" value="JAD15563.1"/>
    <property type="molecule type" value="Transcribed_RNA"/>
</dbReference>
<reference evidence="1" key="2">
    <citation type="journal article" date="2015" name="Data Brief">
        <title>Shoot transcriptome of the giant reed, Arundo donax.</title>
        <authorList>
            <person name="Barrero R.A."/>
            <person name="Guerrero F.D."/>
            <person name="Moolhuijzen P."/>
            <person name="Goolsby J.A."/>
            <person name="Tidwell J."/>
            <person name="Bellgard S.E."/>
            <person name="Bellgard M.I."/>
        </authorList>
    </citation>
    <scope>NUCLEOTIDE SEQUENCE</scope>
    <source>
        <tissue evidence="1">Shoot tissue taken approximately 20 cm above the soil surface</tissue>
    </source>
</reference>
<sequence>MNHPTNKLKNVIVSYETSARLQIPIAKAKTMLVTIFLSTKR</sequence>
<evidence type="ECO:0000313" key="1">
    <source>
        <dbReference type="EMBL" id="JAD15563.1"/>
    </source>
</evidence>
<proteinExistence type="predicted"/>
<dbReference type="AlphaFoldDB" id="A0A0A9U3J7"/>
<protein>
    <submittedName>
        <fullName evidence="1">Uncharacterized protein</fullName>
    </submittedName>
</protein>